<keyword evidence="4" id="KW-1185">Reference proteome</keyword>
<evidence type="ECO:0000259" key="2">
    <source>
        <dbReference type="Pfam" id="PF04424"/>
    </source>
</evidence>
<evidence type="ECO:0000256" key="1">
    <source>
        <dbReference type="SAM" id="MobiDB-lite"/>
    </source>
</evidence>
<dbReference type="GO" id="GO:0005829">
    <property type="term" value="C:cytosol"/>
    <property type="evidence" value="ECO:0007669"/>
    <property type="project" value="TreeGrafter"/>
</dbReference>
<feature type="compositionally biased region" description="Polar residues" evidence="1">
    <location>
        <begin position="227"/>
        <end position="245"/>
    </location>
</feature>
<feature type="domain" description="MINDY deubiquitinase" evidence="2">
    <location>
        <begin position="276"/>
        <end position="511"/>
    </location>
</feature>
<feature type="region of interest" description="Disordered" evidence="1">
    <location>
        <begin position="561"/>
        <end position="621"/>
    </location>
</feature>
<dbReference type="GO" id="GO:0004843">
    <property type="term" value="F:cysteine-type deubiquitinase activity"/>
    <property type="evidence" value="ECO:0007669"/>
    <property type="project" value="InterPro"/>
</dbReference>
<protein>
    <recommendedName>
        <fullName evidence="2">MINDY deubiquitinase domain-containing protein</fullName>
    </recommendedName>
</protein>
<gene>
    <name evidence="3" type="ORF">H4R34_003086</name>
</gene>
<feature type="compositionally biased region" description="Low complexity" evidence="1">
    <location>
        <begin position="577"/>
        <end position="599"/>
    </location>
</feature>
<dbReference type="Proteomes" id="UP001151582">
    <property type="component" value="Unassembled WGS sequence"/>
</dbReference>
<proteinExistence type="predicted"/>
<name>A0A9W8E9D1_9FUNG</name>
<organism evidence="3 4">
    <name type="scientific">Dimargaris verticillata</name>
    <dbReference type="NCBI Taxonomy" id="2761393"/>
    <lineage>
        <taxon>Eukaryota</taxon>
        <taxon>Fungi</taxon>
        <taxon>Fungi incertae sedis</taxon>
        <taxon>Zoopagomycota</taxon>
        <taxon>Kickxellomycotina</taxon>
        <taxon>Dimargaritomycetes</taxon>
        <taxon>Dimargaritales</taxon>
        <taxon>Dimargaritaceae</taxon>
        <taxon>Dimargaris</taxon>
    </lineage>
</organism>
<dbReference type="InterPro" id="IPR033979">
    <property type="entry name" value="MINDY_domain"/>
</dbReference>
<evidence type="ECO:0000313" key="4">
    <source>
        <dbReference type="Proteomes" id="UP001151582"/>
    </source>
</evidence>
<feature type="compositionally biased region" description="Low complexity" evidence="1">
    <location>
        <begin position="74"/>
        <end position="90"/>
    </location>
</feature>
<feature type="region of interest" description="Disordered" evidence="1">
    <location>
        <begin position="223"/>
        <end position="246"/>
    </location>
</feature>
<dbReference type="PANTHER" id="PTHR18063:SF6">
    <property type="entry name" value="UBIQUITIN CARBOXYL-TERMINAL HYDROLASE"/>
    <property type="match status" value="1"/>
</dbReference>
<accession>A0A9W8E9D1</accession>
<dbReference type="EMBL" id="JANBQB010000258">
    <property type="protein sequence ID" value="KAJ1978748.1"/>
    <property type="molecule type" value="Genomic_DNA"/>
</dbReference>
<feature type="region of interest" description="Disordered" evidence="1">
    <location>
        <begin position="363"/>
        <end position="387"/>
    </location>
</feature>
<dbReference type="GO" id="GO:0071944">
    <property type="term" value="C:cell periphery"/>
    <property type="evidence" value="ECO:0007669"/>
    <property type="project" value="TreeGrafter"/>
</dbReference>
<dbReference type="GO" id="GO:0071108">
    <property type="term" value="P:protein K48-linked deubiquitination"/>
    <property type="evidence" value="ECO:0007669"/>
    <property type="project" value="TreeGrafter"/>
</dbReference>
<feature type="compositionally biased region" description="Low complexity" evidence="1">
    <location>
        <begin position="106"/>
        <end position="125"/>
    </location>
</feature>
<evidence type="ECO:0000313" key="3">
    <source>
        <dbReference type="EMBL" id="KAJ1978748.1"/>
    </source>
</evidence>
<dbReference type="GO" id="GO:1990380">
    <property type="term" value="F:K48-linked deubiquitinase activity"/>
    <property type="evidence" value="ECO:0007669"/>
    <property type="project" value="InterPro"/>
</dbReference>
<comment type="caution">
    <text evidence="3">The sequence shown here is derived from an EMBL/GenBank/DDBJ whole genome shotgun (WGS) entry which is preliminary data.</text>
</comment>
<dbReference type="Pfam" id="PF04424">
    <property type="entry name" value="MINDY_DUB"/>
    <property type="match status" value="2"/>
</dbReference>
<dbReference type="InterPro" id="IPR007518">
    <property type="entry name" value="MINDY"/>
</dbReference>
<feature type="compositionally biased region" description="Low complexity" evidence="1">
    <location>
        <begin position="1"/>
        <end position="20"/>
    </location>
</feature>
<dbReference type="AlphaFoldDB" id="A0A9W8E9D1"/>
<feature type="compositionally biased region" description="Low complexity" evidence="1">
    <location>
        <begin position="512"/>
        <end position="524"/>
    </location>
</feature>
<feature type="region of interest" description="Disordered" evidence="1">
    <location>
        <begin position="1"/>
        <end position="126"/>
    </location>
</feature>
<reference evidence="3" key="1">
    <citation type="submission" date="2022-07" db="EMBL/GenBank/DDBJ databases">
        <title>Phylogenomic reconstructions and comparative analyses of Kickxellomycotina fungi.</title>
        <authorList>
            <person name="Reynolds N.K."/>
            <person name="Stajich J.E."/>
            <person name="Barry K."/>
            <person name="Grigoriev I.V."/>
            <person name="Crous P."/>
            <person name="Smith M.E."/>
        </authorList>
    </citation>
    <scope>NUCLEOTIDE SEQUENCE</scope>
    <source>
        <strain evidence="3">RSA 567</strain>
    </source>
</reference>
<feature type="compositionally biased region" description="Polar residues" evidence="1">
    <location>
        <begin position="51"/>
        <end position="65"/>
    </location>
</feature>
<feature type="region of interest" description="Disordered" evidence="1">
    <location>
        <begin position="509"/>
        <end position="540"/>
    </location>
</feature>
<sequence length="621" mass="66876">MASSPLPSSSLEPPQAPSQETNAADQAEVPPPPASPTPSTGSNREALGQCVASTNVPEVASTSPTLAPVKDPESASQPPSSALSPTAASAPEREGLTPTTRSLCCSQRSSTSSQRPPAPQSPTAQNAEVYQLKPIVWKDPGTQADVHLKIITQNENGPCPLIALCNVLLLRQTIEIVPAHRTTVSYADLVQILADALLQSEDSLTPGKYNDDTSAQDQGDLIDLTDASDNSSKPVDATNTTTDASAGTGAVATNAALDHAQEPATDLFSKAAAPPDRLSSIFSLLPNLEHGLDINVRFHSIHAFEATPELSLFVSFQVPLVHGWLPDPHSEFDLWECLASRHADYNQAVECVVRKNELLDTASPHPMPIDADAAGTTESAPPPTVDAGSDAVVDAAARQLHTMTIGQESTTGHGCASLDQTVRDGLLIEQFLDQTATQLTYHGLITLSTELPDHHLCVLFRNNHFSTLYKRTQGELYVLVTDTGYAQNRQVVWESLQDIDQESATFFDSWFRPPSRSSRQVSRPHSTVAHNTPGNTALPPEAEQIDNDYALALLLQEQDRVDREAQQARRQSRQGARHQAQQQSQQSPGPSHRPTQPSTRPRPPAKHPASSPEPKDRCVIF</sequence>
<dbReference type="OrthoDB" id="10261212at2759"/>
<dbReference type="PANTHER" id="PTHR18063">
    <property type="entry name" value="NF-E2 INDUCIBLE PROTEIN"/>
    <property type="match status" value="1"/>
</dbReference>
<feature type="domain" description="MINDY deubiquitinase" evidence="2">
    <location>
        <begin position="129"/>
        <end position="210"/>
    </location>
</feature>
<dbReference type="GO" id="GO:0016807">
    <property type="term" value="F:cysteine-type carboxypeptidase activity"/>
    <property type="evidence" value="ECO:0007669"/>
    <property type="project" value="TreeGrafter"/>
</dbReference>